<dbReference type="InterPro" id="IPR046867">
    <property type="entry name" value="AldOxase/xan_DH_MoCoBD2"/>
</dbReference>
<dbReference type="InterPro" id="IPR019546">
    <property type="entry name" value="TAT_signal_bac_arc"/>
</dbReference>
<protein>
    <submittedName>
        <fullName evidence="2">Isoquinoline 1-oxidoreductase beta subunit</fullName>
        <ecNumber evidence="2">1.3.99.16</ecNumber>
    </submittedName>
</protein>
<sequence>MAEKVFINRRDFIKTISTAGAGLTLGFYLPFKDRLRAEVSRSTVDFVPNIWVSVNPNSQVTLTVSESEMGQGVWTSLPMIIAEEMELDWTKVKVVQAPVDENYFGRFDMGTGGSSSIRTSWDKMRKAGAVAKDMLHEAATIEWSVSKADCFAENGFIVHRLTGEKISYGDLAHKASMLDVPKSVQLKNPDTFRIIGTDILRTDAPLKVNGTAQYAMDVNLPDMMYASVERCPYFGGKLKTVDDRDSKKVKGVLDIIEIENGFAVVGTSTWAALQGRKKLKITWDKGSNKYPDSKSISEFFKKRSRKRGAKGRNEGNVKKALKDADRVIEAAYEVPFQAHATMEPMNCVVDYQSDQCQVWAPTQSPKDAKKRVREMTGLSDEKVIIHVPFLGGGFGRRAFNDFIEEGVEVSMKLKKPVKLIWTREDDMQHDYYRPASRHVLKAGLMDNGETIAWFHSVVAPSIFFGQMFKYPVPFKDKLDVVALAGAKEVAYGIPNIRVEYTSANTDIPVGWWRSVYDSQNAYANECFIDELANSLKIDPVDYRLRLLKQSPRHTAVLKQAAQESDWGKPLKNNHYQGVSCHASFGTYVAQIAEVSVNNEGSVHVHRVVCAVDCGQAVSPITIKAQMEGSIVYGLSATLNGEITIENGAVKQSNFHDFQVLRMDQMPTIDVHIIKSSEPPSGIGEPGLPPIAPAVANAVFSATGKRIRKLPIKAEDFLA</sequence>
<dbReference type="GO" id="GO:0047121">
    <property type="term" value="F:isoquinoline 1-oxidoreductase activity"/>
    <property type="evidence" value="ECO:0007669"/>
    <property type="project" value="UniProtKB-EC"/>
</dbReference>
<dbReference type="SUPFAM" id="SSF56003">
    <property type="entry name" value="Molybdenum cofactor-binding domain"/>
    <property type="match status" value="2"/>
</dbReference>
<reference evidence="2" key="1">
    <citation type="submission" date="2015-10" db="EMBL/GenBank/DDBJ databases">
        <authorList>
            <person name="Gilbert D.G."/>
        </authorList>
    </citation>
    <scope>NUCLEOTIDE SEQUENCE</scope>
</reference>
<dbReference type="Pfam" id="PF02738">
    <property type="entry name" value="MoCoBD_1"/>
    <property type="match status" value="1"/>
</dbReference>
<feature type="domain" description="Aldehyde oxidase/xanthine dehydrogenase a/b hammerhead" evidence="1">
    <location>
        <begin position="209"/>
        <end position="287"/>
    </location>
</feature>
<dbReference type="Gene3D" id="3.30.365.10">
    <property type="entry name" value="Aldehyde oxidase/xanthine dehydrogenase, molybdopterin binding domain"/>
    <property type="match status" value="4"/>
</dbReference>
<dbReference type="PROSITE" id="PS51318">
    <property type="entry name" value="TAT"/>
    <property type="match status" value="1"/>
</dbReference>
<dbReference type="Pfam" id="PF20256">
    <property type="entry name" value="MoCoBD_2"/>
    <property type="match status" value="2"/>
</dbReference>
<organism evidence="2">
    <name type="scientific">hydrothermal vent metagenome</name>
    <dbReference type="NCBI Taxonomy" id="652676"/>
    <lineage>
        <taxon>unclassified sequences</taxon>
        <taxon>metagenomes</taxon>
        <taxon>ecological metagenomes</taxon>
    </lineage>
</organism>
<proteinExistence type="predicted"/>
<accession>A0A160VD81</accession>
<dbReference type="NCBIfam" id="TIGR01409">
    <property type="entry name" value="TAT_signal_seq"/>
    <property type="match status" value="1"/>
</dbReference>
<gene>
    <name evidence="2" type="ORF">MGWOODY_Mmi2095</name>
</gene>
<dbReference type="Gene3D" id="3.90.1170.50">
    <property type="entry name" value="Aldehyde oxidase/xanthine dehydrogenase, a/b hammerhead"/>
    <property type="match status" value="1"/>
</dbReference>
<dbReference type="InterPro" id="IPR037165">
    <property type="entry name" value="AldOxase/xan_DH_Mopterin-bd_sf"/>
</dbReference>
<name>A0A160VD81_9ZZZZ</name>
<evidence type="ECO:0000259" key="1">
    <source>
        <dbReference type="SMART" id="SM01008"/>
    </source>
</evidence>
<dbReference type="PANTHER" id="PTHR47495">
    <property type="entry name" value="ALDEHYDE DEHYDROGENASE"/>
    <property type="match status" value="1"/>
</dbReference>
<evidence type="ECO:0000313" key="2">
    <source>
        <dbReference type="EMBL" id="CUV08366.1"/>
    </source>
</evidence>
<dbReference type="AlphaFoldDB" id="A0A160VD81"/>
<dbReference type="EC" id="1.3.99.16" evidence="2"/>
<dbReference type="PANTHER" id="PTHR47495:SF2">
    <property type="entry name" value="ALDEHYDE DEHYDROGENASE"/>
    <property type="match status" value="1"/>
</dbReference>
<dbReference type="InterPro" id="IPR000674">
    <property type="entry name" value="Ald_Oxase/Xan_DH_a/b"/>
</dbReference>
<dbReference type="InterPro" id="IPR008274">
    <property type="entry name" value="AldOxase/xan_DH_MoCoBD1"/>
</dbReference>
<keyword evidence="2" id="KW-0560">Oxidoreductase</keyword>
<dbReference type="InterPro" id="IPR012368">
    <property type="entry name" value="OxRdtase_Mopterin-bd_su_IorB"/>
</dbReference>
<dbReference type="EMBL" id="FAXC01000047">
    <property type="protein sequence ID" value="CUV08366.1"/>
    <property type="molecule type" value="Genomic_DNA"/>
</dbReference>
<dbReference type="SMART" id="SM01008">
    <property type="entry name" value="Ald_Xan_dh_C"/>
    <property type="match status" value="1"/>
</dbReference>
<dbReference type="PIRSF" id="PIRSF036389">
    <property type="entry name" value="IOR_B"/>
    <property type="match status" value="1"/>
</dbReference>
<dbReference type="InterPro" id="IPR052516">
    <property type="entry name" value="N-heterocyclic_Hydroxylase"/>
</dbReference>
<dbReference type="InterPro" id="IPR006311">
    <property type="entry name" value="TAT_signal"/>
</dbReference>